<accession>K1RUH4</accession>
<sequence length="192" mass="22080">MISAKWINTISFIGLMSVMFILYILIIKHSNKIFKSKKQLIIAICIISVLFALIIPYTSTDVYSYIANGWSASHYHENPYYKSVGQISNEHQVRDQMYNKVANCWRYETVVYGPLWTLICKLLTSISFGNIDVALAIFKGTNLIVHLINCLLIWKITHKKKFVLIYGTNPAILFEALSNVHNDIFIVLFILL</sequence>
<comment type="caution">
    <text evidence="2">The sequence shown here is derived from an EMBL/GenBank/DDBJ whole genome shotgun (WGS) entry which is preliminary data.</text>
</comment>
<keyword evidence="1" id="KW-1133">Transmembrane helix</keyword>
<keyword evidence="1" id="KW-0812">Transmembrane</keyword>
<dbReference type="AlphaFoldDB" id="K1RUH4"/>
<feature type="non-terminal residue" evidence="2">
    <location>
        <position position="192"/>
    </location>
</feature>
<feature type="transmembrane region" description="Helical" evidence="1">
    <location>
        <begin position="39"/>
        <end position="58"/>
    </location>
</feature>
<reference evidence="2" key="1">
    <citation type="journal article" date="2013" name="Environ. Microbiol.">
        <title>Microbiota from the distal guts of lean and obese adolescents exhibit partial functional redundancy besides clear differences in community structure.</title>
        <authorList>
            <person name="Ferrer M."/>
            <person name="Ruiz A."/>
            <person name="Lanza F."/>
            <person name="Haange S.B."/>
            <person name="Oberbach A."/>
            <person name="Till H."/>
            <person name="Bargiela R."/>
            <person name="Campoy C."/>
            <person name="Segura M.T."/>
            <person name="Richter M."/>
            <person name="von Bergen M."/>
            <person name="Seifert J."/>
            <person name="Suarez A."/>
        </authorList>
    </citation>
    <scope>NUCLEOTIDE SEQUENCE</scope>
</reference>
<dbReference type="Pfam" id="PF26314">
    <property type="entry name" value="MptA_B_family"/>
    <property type="match status" value="1"/>
</dbReference>
<feature type="transmembrane region" description="Helical" evidence="1">
    <location>
        <begin position="133"/>
        <end position="154"/>
    </location>
</feature>
<evidence type="ECO:0000313" key="2">
    <source>
        <dbReference type="EMBL" id="EKC49043.1"/>
    </source>
</evidence>
<organism evidence="2">
    <name type="scientific">human gut metagenome</name>
    <dbReference type="NCBI Taxonomy" id="408170"/>
    <lineage>
        <taxon>unclassified sequences</taxon>
        <taxon>metagenomes</taxon>
        <taxon>organismal metagenomes</taxon>
    </lineage>
</organism>
<dbReference type="EMBL" id="AJWZ01010235">
    <property type="protein sequence ID" value="EKC49043.1"/>
    <property type="molecule type" value="Genomic_DNA"/>
</dbReference>
<feature type="transmembrane region" description="Helical" evidence="1">
    <location>
        <begin position="6"/>
        <end position="27"/>
    </location>
</feature>
<evidence type="ECO:0000256" key="1">
    <source>
        <dbReference type="SAM" id="Phobius"/>
    </source>
</evidence>
<proteinExistence type="predicted"/>
<keyword evidence="1" id="KW-0472">Membrane</keyword>
<protein>
    <submittedName>
        <fullName evidence="2">Integral membrane protein</fullName>
    </submittedName>
</protein>
<name>K1RUH4_9ZZZZ</name>
<gene>
    <name evidence="2" type="ORF">OBE_14850</name>
</gene>